<dbReference type="PRINTS" id="PR00047">
    <property type="entry name" value="STROIDFINGER"/>
</dbReference>
<dbReference type="GO" id="GO:0008270">
    <property type="term" value="F:zinc ion binding"/>
    <property type="evidence" value="ECO:0007669"/>
    <property type="project" value="UniProtKB-KW"/>
</dbReference>
<protein>
    <submittedName>
        <fullName evidence="12">Uncharacterized protein</fullName>
    </submittedName>
</protein>
<evidence type="ECO:0000256" key="9">
    <source>
        <dbReference type="SAM" id="MobiDB-lite"/>
    </source>
</evidence>
<dbReference type="GO" id="GO:0000122">
    <property type="term" value="P:negative regulation of transcription by RNA polymerase II"/>
    <property type="evidence" value="ECO:0007669"/>
    <property type="project" value="TreeGrafter"/>
</dbReference>
<dbReference type="AlphaFoldDB" id="A0A7R9KLW4"/>
<organism evidence="12">
    <name type="scientific">Medioppia subpectinata</name>
    <dbReference type="NCBI Taxonomy" id="1979941"/>
    <lineage>
        <taxon>Eukaryota</taxon>
        <taxon>Metazoa</taxon>
        <taxon>Ecdysozoa</taxon>
        <taxon>Arthropoda</taxon>
        <taxon>Chelicerata</taxon>
        <taxon>Arachnida</taxon>
        <taxon>Acari</taxon>
        <taxon>Acariformes</taxon>
        <taxon>Sarcoptiformes</taxon>
        <taxon>Oribatida</taxon>
        <taxon>Brachypylina</taxon>
        <taxon>Oppioidea</taxon>
        <taxon>Oppiidae</taxon>
        <taxon>Medioppia</taxon>
    </lineage>
</organism>
<dbReference type="Pfam" id="PF00105">
    <property type="entry name" value="zf-C4"/>
    <property type="match status" value="1"/>
</dbReference>
<keyword evidence="13" id="KW-1185">Reference proteome</keyword>
<dbReference type="EMBL" id="OC856760">
    <property type="protein sequence ID" value="CAD7624232.1"/>
    <property type="molecule type" value="Genomic_DNA"/>
</dbReference>
<dbReference type="SMART" id="SM00399">
    <property type="entry name" value="ZnF_C4"/>
    <property type="match status" value="1"/>
</dbReference>
<dbReference type="SUPFAM" id="SSF57716">
    <property type="entry name" value="Glucocorticoid receptor-like (DNA-binding domain)"/>
    <property type="match status" value="1"/>
</dbReference>
<keyword evidence="7" id="KW-0675">Receptor</keyword>
<dbReference type="InterPro" id="IPR000536">
    <property type="entry name" value="Nucl_hrmn_rcpt_lig-bd"/>
</dbReference>
<keyword evidence="1" id="KW-0479">Metal-binding</keyword>
<gene>
    <name evidence="12" type="ORF">OSB1V03_LOCUS4677</name>
</gene>
<dbReference type="PROSITE" id="PS51030">
    <property type="entry name" value="NUCLEAR_REC_DBD_2"/>
    <property type="match status" value="1"/>
</dbReference>
<dbReference type="PANTHER" id="PTHR24082">
    <property type="entry name" value="NUCLEAR HORMONE RECEPTOR"/>
    <property type="match status" value="1"/>
</dbReference>
<dbReference type="Proteomes" id="UP000759131">
    <property type="component" value="Unassembled WGS sequence"/>
</dbReference>
<dbReference type="InterPro" id="IPR050234">
    <property type="entry name" value="Nuclear_hormone_rcpt_NR1"/>
</dbReference>
<keyword evidence="5" id="KW-0238">DNA-binding</keyword>
<dbReference type="GO" id="GO:0030154">
    <property type="term" value="P:cell differentiation"/>
    <property type="evidence" value="ECO:0007669"/>
    <property type="project" value="TreeGrafter"/>
</dbReference>
<evidence type="ECO:0000256" key="8">
    <source>
        <dbReference type="ARBA" id="ARBA00023242"/>
    </source>
</evidence>
<dbReference type="Gene3D" id="1.10.565.10">
    <property type="entry name" value="Retinoid X Receptor"/>
    <property type="match status" value="1"/>
</dbReference>
<dbReference type="InterPro" id="IPR035500">
    <property type="entry name" value="NHR-like_dom_sf"/>
</dbReference>
<keyword evidence="8" id="KW-0539">Nucleus</keyword>
<evidence type="ECO:0000256" key="2">
    <source>
        <dbReference type="ARBA" id="ARBA00022771"/>
    </source>
</evidence>
<dbReference type="SUPFAM" id="SSF48508">
    <property type="entry name" value="Nuclear receptor ligand-binding domain"/>
    <property type="match status" value="1"/>
</dbReference>
<dbReference type="GO" id="GO:0000978">
    <property type="term" value="F:RNA polymerase II cis-regulatory region sequence-specific DNA binding"/>
    <property type="evidence" value="ECO:0007669"/>
    <property type="project" value="TreeGrafter"/>
</dbReference>
<dbReference type="PANTHER" id="PTHR24082:SF283">
    <property type="entry name" value="NUCLEAR HORMONE RECEPTOR HR96"/>
    <property type="match status" value="1"/>
</dbReference>
<feature type="compositionally biased region" description="Low complexity" evidence="9">
    <location>
        <begin position="111"/>
        <end position="154"/>
    </location>
</feature>
<dbReference type="OrthoDB" id="6515247at2759"/>
<dbReference type="GO" id="GO:0045944">
    <property type="term" value="P:positive regulation of transcription by RNA polymerase II"/>
    <property type="evidence" value="ECO:0007669"/>
    <property type="project" value="TreeGrafter"/>
</dbReference>
<sequence>MNKMSVKPKVCLVCGDKSIGKNFGAVSCESCKAFFRRNAAKAEEYMCYFNDNCKIDLITRRFCRTCRLKKCFAIGMRQDWILNDNEREVRRIKIETKRLKRKHSVGNDFIDSSSASDSSPEPSNTINTYGDTTAITGTDITPTTSTNTSSYTTPIHTSATNTYDNTICLDVDAYLPDTSDPTDDNLLIDNTITDFLDLTLEPVVHRPITDYNHSFNENEFGRLNELIAATSHLQRHFIPVVTDELTHFQDCIDCMVSKIEKDIPALVRMCKSLRAFHTVCDGDQISLLKMGGLDVLLLRSIVSYDSLTNSWINDNKSTRVSVDMWRNATTEGVFERHTKFIANMFSLWDGDPLVLDLLSAILMFNPNRSNLAHKETIKLQRQVYTHLLQRYLHVKYGSEDEAKTRLMQYISNFDDIFALSRSHATSFMVKQDFSINPFPLPLLKEICETKPSHQLTVL</sequence>
<dbReference type="SMART" id="SM00430">
    <property type="entry name" value="HOLI"/>
    <property type="match status" value="1"/>
</dbReference>
<dbReference type="Gene3D" id="3.30.50.10">
    <property type="entry name" value="Erythroid Transcription Factor GATA-1, subunit A"/>
    <property type="match status" value="1"/>
</dbReference>
<dbReference type="InterPro" id="IPR001628">
    <property type="entry name" value="Znf_hrmn_rcpt"/>
</dbReference>
<evidence type="ECO:0000256" key="6">
    <source>
        <dbReference type="ARBA" id="ARBA00023163"/>
    </source>
</evidence>
<dbReference type="InterPro" id="IPR013088">
    <property type="entry name" value="Znf_NHR/GATA"/>
</dbReference>
<name>A0A7R9KLW4_9ACAR</name>
<reference evidence="12" key="1">
    <citation type="submission" date="2020-11" db="EMBL/GenBank/DDBJ databases">
        <authorList>
            <person name="Tran Van P."/>
        </authorList>
    </citation>
    <scope>NUCLEOTIDE SEQUENCE</scope>
</reference>
<evidence type="ECO:0000259" key="11">
    <source>
        <dbReference type="PROSITE" id="PS51843"/>
    </source>
</evidence>
<evidence type="ECO:0000259" key="10">
    <source>
        <dbReference type="PROSITE" id="PS51030"/>
    </source>
</evidence>
<dbReference type="PROSITE" id="PS51843">
    <property type="entry name" value="NR_LBD"/>
    <property type="match status" value="1"/>
</dbReference>
<evidence type="ECO:0000256" key="3">
    <source>
        <dbReference type="ARBA" id="ARBA00022833"/>
    </source>
</evidence>
<evidence type="ECO:0000256" key="7">
    <source>
        <dbReference type="ARBA" id="ARBA00023170"/>
    </source>
</evidence>
<evidence type="ECO:0000256" key="5">
    <source>
        <dbReference type="ARBA" id="ARBA00023125"/>
    </source>
</evidence>
<proteinExistence type="predicted"/>
<evidence type="ECO:0000256" key="1">
    <source>
        <dbReference type="ARBA" id="ARBA00022723"/>
    </source>
</evidence>
<evidence type="ECO:0000313" key="13">
    <source>
        <dbReference type="Proteomes" id="UP000759131"/>
    </source>
</evidence>
<feature type="domain" description="NR LBD" evidence="11">
    <location>
        <begin position="225"/>
        <end position="449"/>
    </location>
</feature>
<evidence type="ECO:0000256" key="4">
    <source>
        <dbReference type="ARBA" id="ARBA00023015"/>
    </source>
</evidence>
<dbReference type="PROSITE" id="PS00031">
    <property type="entry name" value="NUCLEAR_REC_DBD_1"/>
    <property type="match status" value="1"/>
</dbReference>
<dbReference type="GO" id="GO:0004879">
    <property type="term" value="F:nuclear receptor activity"/>
    <property type="evidence" value="ECO:0007669"/>
    <property type="project" value="TreeGrafter"/>
</dbReference>
<evidence type="ECO:0000313" key="12">
    <source>
        <dbReference type="EMBL" id="CAD7624232.1"/>
    </source>
</evidence>
<feature type="domain" description="Nuclear receptor" evidence="10">
    <location>
        <begin position="8"/>
        <end position="83"/>
    </location>
</feature>
<keyword evidence="6" id="KW-0804">Transcription</keyword>
<dbReference type="EMBL" id="CAJPIZ010002185">
    <property type="protein sequence ID" value="CAG2104662.1"/>
    <property type="molecule type" value="Genomic_DNA"/>
</dbReference>
<keyword evidence="4" id="KW-0805">Transcription regulation</keyword>
<accession>A0A7R9KLW4</accession>
<keyword evidence="3" id="KW-0862">Zinc</keyword>
<feature type="region of interest" description="Disordered" evidence="9">
    <location>
        <begin position="110"/>
        <end position="156"/>
    </location>
</feature>
<keyword evidence="2" id="KW-0863">Zinc-finger</keyword>